<evidence type="ECO:0000313" key="2">
    <source>
        <dbReference type="EMBL" id="CAF5052820.1"/>
    </source>
</evidence>
<sequence length="87" mass="10048">FYNDYISKSKDNDNDSYELGDNDHDPNQISIDMDDDMEDIPDVECNVFDNNLKTERPPNAIELSVMLLLLWKKHSISKAAVNDICRI</sequence>
<dbReference type="AlphaFoldDB" id="A0A822CVY5"/>
<name>A0A822CVY5_9BILA</name>
<organism evidence="2 3">
    <name type="scientific">Rotaria socialis</name>
    <dbReference type="NCBI Taxonomy" id="392032"/>
    <lineage>
        <taxon>Eukaryota</taxon>
        <taxon>Metazoa</taxon>
        <taxon>Spiralia</taxon>
        <taxon>Gnathifera</taxon>
        <taxon>Rotifera</taxon>
        <taxon>Eurotatoria</taxon>
        <taxon>Bdelloidea</taxon>
        <taxon>Philodinida</taxon>
        <taxon>Philodinidae</taxon>
        <taxon>Rotaria</taxon>
    </lineage>
</organism>
<feature type="non-terminal residue" evidence="2">
    <location>
        <position position="1"/>
    </location>
</feature>
<proteinExistence type="predicted"/>
<comment type="caution">
    <text evidence="2">The sequence shown here is derived from an EMBL/GenBank/DDBJ whole genome shotgun (WGS) entry which is preliminary data.</text>
</comment>
<evidence type="ECO:0000256" key="1">
    <source>
        <dbReference type="SAM" id="MobiDB-lite"/>
    </source>
</evidence>
<gene>
    <name evidence="2" type="ORF">QYT958_LOCUS42162</name>
</gene>
<reference evidence="2" key="1">
    <citation type="submission" date="2021-02" db="EMBL/GenBank/DDBJ databases">
        <authorList>
            <person name="Nowell W R."/>
        </authorList>
    </citation>
    <scope>NUCLEOTIDE SEQUENCE</scope>
</reference>
<dbReference type="EMBL" id="CAJOBR010051914">
    <property type="protein sequence ID" value="CAF5052820.1"/>
    <property type="molecule type" value="Genomic_DNA"/>
</dbReference>
<dbReference type="Proteomes" id="UP000663848">
    <property type="component" value="Unassembled WGS sequence"/>
</dbReference>
<feature type="region of interest" description="Disordered" evidence="1">
    <location>
        <begin position="1"/>
        <end position="28"/>
    </location>
</feature>
<evidence type="ECO:0000313" key="3">
    <source>
        <dbReference type="Proteomes" id="UP000663848"/>
    </source>
</evidence>
<accession>A0A822CVY5</accession>
<protein>
    <submittedName>
        <fullName evidence="2">Uncharacterized protein</fullName>
    </submittedName>
</protein>